<dbReference type="PROSITE" id="PS00719">
    <property type="entry name" value="GLYCOSYL_HYDROL_F2_1"/>
    <property type="match status" value="1"/>
</dbReference>
<dbReference type="Pfam" id="PF00703">
    <property type="entry name" value="Glyco_hydro_2"/>
    <property type="match status" value="1"/>
</dbReference>
<dbReference type="InterPro" id="IPR023232">
    <property type="entry name" value="Glyco_hydro_2_AS"/>
</dbReference>
<dbReference type="InterPro" id="IPR004199">
    <property type="entry name" value="B-gal_small/dom_5"/>
</dbReference>
<dbReference type="PANTHER" id="PTHR46323:SF2">
    <property type="entry name" value="BETA-GALACTOSIDASE"/>
    <property type="match status" value="1"/>
</dbReference>
<dbReference type="SMART" id="SM01038">
    <property type="entry name" value="Bgal_small_N"/>
    <property type="match status" value="1"/>
</dbReference>
<dbReference type="InterPro" id="IPR036156">
    <property type="entry name" value="Beta-gal/glucu_dom_sf"/>
</dbReference>
<dbReference type="InterPro" id="IPR006101">
    <property type="entry name" value="Glyco_hydro_2"/>
</dbReference>
<dbReference type="InterPro" id="IPR032312">
    <property type="entry name" value="LacZ_4"/>
</dbReference>
<evidence type="ECO:0000256" key="6">
    <source>
        <dbReference type="ARBA" id="ARBA00023295"/>
    </source>
</evidence>
<reference evidence="11" key="1">
    <citation type="submission" date="2017-11" db="EMBL/GenBank/DDBJ databases">
        <authorList>
            <person name="Zhu W."/>
        </authorList>
    </citation>
    <scope>NUCLEOTIDE SEQUENCE [LARGE SCALE GENOMIC DNA]</scope>
    <source>
        <strain evidence="11">CAU 1183</strain>
    </source>
</reference>
<dbReference type="SUPFAM" id="SSF74650">
    <property type="entry name" value="Galactose mutarotase-like"/>
    <property type="match status" value="1"/>
</dbReference>
<evidence type="ECO:0000256" key="3">
    <source>
        <dbReference type="ARBA" id="ARBA00012756"/>
    </source>
</evidence>
<sequence>MSNKKDYETLSVLEKNRLNERAYFMSYSNIDDALSYERGNSNGFLLLNGQWKFHYAESPEQAPEDFYMNEYNVKEWDNLQVPSNWQMNGYGKPHYTNVRYPFPVDPPFIPSENPTGSYRRNFYVTEDMLKESVILRFEGVDSAFHVWINGELAGYGTGSRLASEFDISSLLTEGNNTIAVRVYQWSVGSYIEDQDMWWLSGIFRDVYLITKPKVHINDFFVKTTLDENYENAVLEVSTIIHSQLDNQEKYNVEFLLLDNLHQEVDKANQELQLNGKGEIEQTINIPISGPKKWTAETPYLYHLLITLKDENGEVIEVIPTKVGFRQVELKDGLIKVNGVPIMFKGVNRHEHHPDLGRAVPIDWMEKDIKLMKQNNINAVRTAHYPDDPRFYDLCDTYGLYVIDETDIECHGFVLIDNPHQLSDDPDWQEAYVDRMKRMVERDKNHPSIIIWSLGNESGFGQNHLEMSKWAKQKDPTRLIHYEGETRFIMENTNNKPEELNVAADMFSTMYSPVELMDELGSRTDLKQPHILCEFAHAMGNGPGGFKEYFETFYKHERLQGGFVWEWLDHGIRQFTSDGKEYFAYGGDFGEIPHDSNFVIDGMVMPDRTPSPALIEYKKIIEPVKMEAVDLEDGTVRIYNNYDFRYLSHLSSTWSLVADNKIIDSGLLDLADISPGEDKIIKVPFTLPAKTKNKTDYWLTIQLNQQEDTRWAKGGHEVAWEQFLLPTTHKEETQSVRINTTGPLLVVESKIDSHLKVIGDTFQIIFNKAHGIIESWQINGQEILKKGPSLNFWRATTDNDQLGSDEFGSPVEEKNWKNQGIHMMQQRIKEINYELTSKKEVLTITVHAKVSPPGFNWGFDTTYIYQISNDGVLTIDVSGKKIGQASGTLPRIGLQMELMKEYNQADWYGRGPGESYSDSKQANRFGIWSKTVKDMYTPYVVPQENGNRTDVKWASLTDESGVGLFIAGDDFNFSAHHYTTENIQNARHTFDLVEQNFIVLNVDHQQQGLGSASCGPGVLDKYKLLNDDFHFTTVLTGYFKNESSPIELFKSL</sequence>
<keyword evidence="5 8" id="KW-0378">Hydrolase</keyword>
<dbReference type="PRINTS" id="PR00132">
    <property type="entry name" value="GLHYDRLASE2"/>
</dbReference>
<evidence type="ECO:0000313" key="11">
    <source>
        <dbReference type="Proteomes" id="UP000257143"/>
    </source>
</evidence>
<dbReference type="InterPro" id="IPR050347">
    <property type="entry name" value="Bact_Beta-galactosidase"/>
</dbReference>
<dbReference type="OrthoDB" id="9762066at2"/>
<dbReference type="Gene3D" id="2.70.98.10">
    <property type="match status" value="1"/>
</dbReference>
<dbReference type="InterPro" id="IPR006103">
    <property type="entry name" value="Glyco_hydro_2_cat"/>
</dbReference>
<dbReference type="Gene3D" id="3.20.20.80">
    <property type="entry name" value="Glycosidases"/>
    <property type="match status" value="1"/>
</dbReference>
<evidence type="ECO:0000256" key="4">
    <source>
        <dbReference type="ARBA" id="ARBA00013303"/>
    </source>
</evidence>
<protein>
    <recommendedName>
        <fullName evidence="4 8">Beta-galactosidase</fullName>
        <ecNumber evidence="3 8">3.2.1.23</ecNumber>
    </recommendedName>
    <alternativeName>
        <fullName evidence="7 8">Lactase</fullName>
    </alternativeName>
</protein>
<dbReference type="Gene3D" id="2.60.40.10">
    <property type="entry name" value="Immunoglobulins"/>
    <property type="match status" value="2"/>
</dbReference>
<dbReference type="Pfam" id="PF16353">
    <property type="entry name" value="LacZ_4"/>
    <property type="match status" value="1"/>
</dbReference>
<dbReference type="AlphaFoldDB" id="A0A3D8Q262"/>
<organism evidence="10 11">
    <name type="scientific">Oceanobacillus arenosus</name>
    <dbReference type="NCBI Taxonomy" id="1229153"/>
    <lineage>
        <taxon>Bacteria</taxon>
        <taxon>Bacillati</taxon>
        <taxon>Bacillota</taxon>
        <taxon>Bacilli</taxon>
        <taxon>Bacillales</taxon>
        <taxon>Bacillaceae</taxon>
        <taxon>Oceanobacillus</taxon>
    </lineage>
</organism>
<dbReference type="Pfam" id="PF02837">
    <property type="entry name" value="Glyco_hydro_2_N"/>
    <property type="match status" value="1"/>
</dbReference>
<dbReference type="InterPro" id="IPR023230">
    <property type="entry name" value="Glyco_hydro_2_CS"/>
</dbReference>
<dbReference type="InterPro" id="IPR011013">
    <property type="entry name" value="Gal_mutarotase_sf_dom"/>
</dbReference>
<keyword evidence="6 8" id="KW-0326">Glycosidase</keyword>
<dbReference type="EC" id="3.2.1.23" evidence="3 8"/>
<dbReference type="InterPro" id="IPR006104">
    <property type="entry name" value="Glyco_hydro_2_N"/>
</dbReference>
<dbReference type="PANTHER" id="PTHR46323">
    <property type="entry name" value="BETA-GALACTOSIDASE"/>
    <property type="match status" value="1"/>
</dbReference>
<dbReference type="GO" id="GO:0030246">
    <property type="term" value="F:carbohydrate binding"/>
    <property type="evidence" value="ECO:0007669"/>
    <property type="project" value="InterPro"/>
</dbReference>
<name>A0A3D8Q262_9BACI</name>
<dbReference type="EMBL" id="PIOC01000001">
    <property type="protein sequence ID" value="RDW22142.1"/>
    <property type="molecule type" value="Genomic_DNA"/>
</dbReference>
<feature type="domain" description="Beta galactosidase small chain/" evidence="9">
    <location>
        <begin position="755"/>
        <end position="1035"/>
    </location>
</feature>
<evidence type="ECO:0000259" key="9">
    <source>
        <dbReference type="SMART" id="SM01038"/>
    </source>
</evidence>
<evidence type="ECO:0000256" key="2">
    <source>
        <dbReference type="ARBA" id="ARBA00007401"/>
    </source>
</evidence>
<dbReference type="GO" id="GO:0009341">
    <property type="term" value="C:beta-galactosidase complex"/>
    <property type="evidence" value="ECO:0007669"/>
    <property type="project" value="InterPro"/>
</dbReference>
<comment type="similarity">
    <text evidence="2 8">Belongs to the glycosyl hydrolase 2 family.</text>
</comment>
<dbReference type="RefSeq" id="WP_115771002.1">
    <property type="nucleotide sequence ID" value="NZ_PIOC01000001.1"/>
</dbReference>
<evidence type="ECO:0000313" key="10">
    <source>
        <dbReference type="EMBL" id="RDW22142.1"/>
    </source>
</evidence>
<dbReference type="FunFam" id="3.20.20.80:FF:000018">
    <property type="entry name" value="Beta-galactosidase"/>
    <property type="match status" value="1"/>
</dbReference>
<dbReference type="InterPro" id="IPR008979">
    <property type="entry name" value="Galactose-bd-like_sf"/>
</dbReference>
<comment type="catalytic activity">
    <reaction evidence="1 8">
        <text>Hydrolysis of terminal non-reducing beta-D-galactose residues in beta-D-galactosides.</text>
        <dbReference type="EC" id="3.2.1.23"/>
    </reaction>
</comment>
<gene>
    <name evidence="10" type="ORF">CWR48_00055</name>
</gene>
<evidence type="ECO:0000256" key="8">
    <source>
        <dbReference type="RuleBase" id="RU361154"/>
    </source>
</evidence>
<evidence type="ECO:0000256" key="1">
    <source>
        <dbReference type="ARBA" id="ARBA00001412"/>
    </source>
</evidence>
<keyword evidence="11" id="KW-1185">Reference proteome</keyword>
<dbReference type="PROSITE" id="PS00608">
    <property type="entry name" value="GLYCOSYL_HYDROL_F2_2"/>
    <property type="match status" value="1"/>
</dbReference>
<evidence type="ECO:0000256" key="5">
    <source>
        <dbReference type="ARBA" id="ARBA00022801"/>
    </source>
</evidence>
<evidence type="ECO:0000256" key="7">
    <source>
        <dbReference type="ARBA" id="ARBA00032230"/>
    </source>
</evidence>
<dbReference type="SUPFAM" id="SSF49785">
    <property type="entry name" value="Galactose-binding domain-like"/>
    <property type="match status" value="1"/>
</dbReference>
<dbReference type="Pfam" id="PF02836">
    <property type="entry name" value="Glyco_hydro_2_C"/>
    <property type="match status" value="1"/>
</dbReference>
<dbReference type="Proteomes" id="UP000257143">
    <property type="component" value="Unassembled WGS sequence"/>
</dbReference>
<dbReference type="InterPro" id="IPR014718">
    <property type="entry name" value="GH-type_carb-bd"/>
</dbReference>
<dbReference type="InterPro" id="IPR006102">
    <property type="entry name" value="Ig-like_GH2"/>
</dbReference>
<dbReference type="Gene3D" id="2.60.120.260">
    <property type="entry name" value="Galactose-binding domain-like"/>
    <property type="match status" value="1"/>
</dbReference>
<dbReference type="InterPro" id="IPR013783">
    <property type="entry name" value="Ig-like_fold"/>
</dbReference>
<dbReference type="FunFam" id="2.60.40.10:FF:000680">
    <property type="entry name" value="Beta-galactosidase"/>
    <property type="match status" value="1"/>
</dbReference>
<dbReference type="SUPFAM" id="SSF49303">
    <property type="entry name" value="beta-Galactosidase/glucuronidase domain"/>
    <property type="match status" value="2"/>
</dbReference>
<dbReference type="GO" id="GO:0005990">
    <property type="term" value="P:lactose catabolic process"/>
    <property type="evidence" value="ECO:0007669"/>
    <property type="project" value="TreeGrafter"/>
</dbReference>
<comment type="caution">
    <text evidence="10">The sequence shown here is derived from an EMBL/GenBank/DDBJ whole genome shotgun (WGS) entry which is preliminary data.</text>
</comment>
<dbReference type="SUPFAM" id="SSF51445">
    <property type="entry name" value="(Trans)glycosidases"/>
    <property type="match status" value="1"/>
</dbReference>
<accession>A0A3D8Q262</accession>
<dbReference type="GO" id="GO:0004565">
    <property type="term" value="F:beta-galactosidase activity"/>
    <property type="evidence" value="ECO:0007669"/>
    <property type="project" value="UniProtKB-EC"/>
</dbReference>
<dbReference type="Pfam" id="PF02929">
    <property type="entry name" value="Bgal_small_N"/>
    <property type="match status" value="1"/>
</dbReference>
<proteinExistence type="inferred from homology"/>
<dbReference type="InterPro" id="IPR017853">
    <property type="entry name" value="GH"/>
</dbReference>